<sequence length="454" mass="50404">MESTIITQARFTFHQARLGGNIVRSPAVFIADSVNAMFYNRAPTSDYDDWCLLHNCAAQLETYQVGVINATHGAHQNIFRRQGMGKDFLVAAAALPRGRGFTEEMDDFSSCNVYGRLPKYINASTDRSEAAHSYLYPHTETHNPNFHALDNTRVNRLLFELTPKIGGEQKVPAERTTRQDARASDIPPRPHPGNSGKIGNKDVLGKHAIPLVCRIPGVGENYNINKDHHAVIAPYLVPHGTTLDGLGTEGKGEANLSVFEAQWKSEGNGPLAAKPLNLFCTLGEFRLNSSEARWKTFFAHAPDKPIAFVGPVVPYFGGYTGTRNSVYGMLCFTTYPKSTGSVHITSADPFAPLQVDTAFLDLYVHYIISGPAATDKFNQDKDLVVLRWAYKWSRELTRRTDSCRGEYAPEHPQFGCVDISAPEIQYSSADDAVIDAYHRKIAEANHQHRKRKPP</sequence>
<evidence type="ECO:0000256" key="2">
    <source>
        <dbReference type="SAM" id="MobiDB-lite"/>
    </source>
</evidence>
<dbReference type="SUPFAM" id="SSF51905">
    <property type="entry name" value="FAD/NAD(P)-binding domain"/>
    <property type="match status" value="1"/>
</dbReference>
<comment type="caution">
    <text evidence="3">The sequence shown here is derived from an EMBL/GenBank/DDBJ whole genome shotgun (WGS) entry which is preliminary data.</text>
</comment>
<reference evidence="3" key="1">
    <citation type="submission" date="2020-05" db="EMBL/GenBank/DDBJ databases">
        <title>Mycena genomes resolve the evolution of fungal bioluminescence.</title>
        <authorList>
            <person name="Tsai I.J."/>
        </authorList>
    </citation>
    <scope>NUCLEOTIDE SEQUENCE</scope>
    <source>
        <strain evidence="3">CCC161011</strain>
    </source>
</reference>
<feature type="region of interest" description="Disordered" evidence="2">
    <location>
        <begin position="166"/>
        <end position="200"/>
    </location>
</feature>
<dbReference type="PANTHER" id="PTHR11552:SF78">
    <property type="entry name" value="GLUCOSE-METHANOL-CHOLINE OXIDOREDUCTASE N-TERMINAL DOMAIN-CONTAINING PROTEIN"/>
    <property type="match status" value="1"/>
</dbReference>
<dbReference type="Gene3D" id="3.30.560.10">
    <property type="entry name" value="Glucose Oxidase, domain 3"/>
    <property type="match status" value="1"/>
</dbReference>
<accession>A0A8H6XNH3</accession>
<dbReference type="Gene3D" id="3.30.410.10">
    <property type="entry name" value="Cholesterol Oxidase, domain 2"/>
    <property type="match status" value="1"/>
</dbReference>
<name>A0A8H6XNH3_9AGAR</name>
<feature type="compositionally biased region" description="Basic and acidic residues" evidence="2">
    <location>
        <begin position="171"/>
        <end position="183"/>
    </location>
</feature>
<keyword evidence="4" id="KW-1185">Reference proteome</keyword>
<dbReference type="GO" id="GO:0016491">
    <property type="term" value="F:oxidoreductase activity"/>
    <property type="evidence" value="ECO:0007669"/>
    <property type="project" value="TreeGrafter"/>
</dbReference>
<dbReference type="SUPFAM" id="SSF54373">
    <property type="entry name" value="FAD-linked reductases, C-terminal domain"/>
    <property type="match status" value="1"/>
</dbReference>
<evidence type="ECO:0000313" key="4">
    <source>
        <dbReference type="Proteomes" id="UP000620124"/>
    </source>
</evidence>
<proteinExistence type="inferred from homology"/>
<comment type="similarity">
    <text evidence="1">Belongs to the GMC oxidoreductase family.</text>
</comment>
<dbReference type="PANTHER" id="PTHR11552">
    <property type="entry name" value="GLUCOSE-METHANOL-CHOLINE GMC OXIDOREDUCTASE"/>
    <property type="match status" value="1"/>
</dbReference>
<dbReference type="Gene3D" id="3.50.50.60">
    <property type="entry name" value="FAD/NAD(P)-binding domain"/>
    <property type="match status" value="2"/>
</dbReference>
<gene>
    <name evidence="3" type="ORF">MVEN_01719600</name>
</gene>
<dbReference type="Proteomes" id="UP000620124">
    <property type="component" value="Unassembled WGS sequence"/>
</dbReference>
<evidence type="ECO:0000313" key="3">
    <source>
        <dbReference type="EMBL" id="KAF7344282.1"/>
    </source>
</evidence>
<dbReference type="InterPro" id="IPR036188">
    <property type="entry name" value="FAD/NAD-bd_sf"/>
</dbReference>
<protein>
    <submittedName>
        <fullName evidence="3">Uncharacterized protein</fullName>
    </submittedName>
</protein>
<organism evidence="3 4">
    <name type="scientific">Mycena venus</name>
    <dbReference type="NCBI Taxonomy" id="2733690"/>
    <lineage>
        <taxon>Eukaryota</taxon>
        <taxon>Fungi</taxon>
        <taxon>Dikarya</taxon>
        <taxon>Basidiomycota</taxon>
        <taxon>Agaricomycotina</taxon>
        <taxon>Agaricomycetes</taxon>
        <taxon>Agaricomycetidae</taxon>
        <taxon>Agaricales</taxon>
        <taxon>Marasmiineae</taxon>
        <taxon>Mycenaceae</taxon>
        <taxon>Mycena</taxon>
    </lineage>
</organism>
<dbReference type="GO" id="GO:0050660">
    <property type="term" value="F:flavin adenine dinucleotide binding"/>
    <property type="evidence" value="ECO:0007669"/>
    <property type="project" value="InterPro"/>
</dbReference>
<dbReference type="InterPro" id="IPR012132">
    <property type="entry name" value="GMC_OxRdtase"/>
</dbReference>
<evidence type="ECO:0000256" key="1">
    <source>
        <dbReference type="ARBA" id="ARBA00010790"/>
    </source>
</evidence>
<dbReference type="EMBL" id="JACAZI010000015">
    <property type="protein sequence ID" value="KAF7344282.1"/>
    <property type="molecule type" value="Genomic_DNA"/>
</dbReference>
<dbReference type="AlphaFoldDB" id="A0A8H6XNH3"/>